<dbReference type="InterPro" id="IPR014735">
    <property type="entry name" value="Transposase_Tn5-like_N"/>
</dbReference>
<keyword evidence="1" id="KW-0472">Membrane</keyword>
<keyword evidence="4" id="KW-1185">Reference proteome</keyword>
<keyword evidence="1" id="KW-0812">Transmembrane</keyword>
<dbReference type="Pfam" id="PF14706">
    <property type="entry name" value="Tnp_DNA_bind"/>
    <property type="match status" value="1"/>
</dbReference>
<feature type="transmembrane region" description="Helical" evidence="1">
    <location>
        <begin position="20"/>
        <end position="41"/>
    </location>
</feature>
<name>A0A845SE03_9GAMM</name>
<keyword evidence="1" id="KW-1133">Transmembrane helix</keyword>
<dbReference type="AlphaFoldDB" id="A0A845SE03"/>
<dbReference type="Proteomes" id="UP000461443">
    <property type="component" value="Unassembled WGS sequence"/>
</dbReference>
<organism evidence="3 4">
    <name type="scientific">Acerihabitans arboris</name>
    <dbReference type="NCBI Taxonomy" id="2691583"/>
    <lineage>
        <taxon>Bacteria</taxon>
        <taxon>Pseudomonadati</taxon>
        <taxon>Pseudomonadota</taxon>
        <taxon>Gammaproteobacteria</taxon>
        <taxon>Enterobacterales</taxon>
        <taxon>Pectobacteriaceae</taxon>
        <taxon>Acerihabitans</taxon>
    </lineage>
</organism>
<gene>
    <name evidence="3" type="ORF">GRH90_02340</name>
</gene>
<proteinExistence type="predicted"/>
<evidence type="ECO:0000313" key="4">
    <source>
        <dbReference type="Proteomes" id="UP000461443"/>
    </source>
</evidence>
<protein>
    <recommendedName>
        <fullName evidence="2">Transposase Tn5-like N-terminal domain-containing protein</fullName>
    </recommendedName>
</protein>
<reference evidence="3 4" key="1">
    <citation type="submission" date="2019-12" db="EMBL/GenBank/DDBJ databases">
        <authorList>
            <person name="Lee S.D."/>
        </authorList>
    </citation>
    <scope>NUCLEOTIDE SEQUENCE [LARGE SCALE GENOMIC DNA]</scope>
    <source>
        <strain evidence="3 4">SAP-6</strain>
    </source>
</reference>
<dbReference type="RefSeq" id="WP_162364302.1">
    <property type="nucleotide sequence ID" value="NZ_WUBS01000002.1"/>
</dbReference>
<evidence type="ECO:0000256" key="1">
    <source>
        <dbReference type="SAM" id="Phobius"/>
    </source>
</evidence>
<evidence type="ECO:0000313" key="3">
    <source>
        <dbReference type="EMBL" id="NDL61607.1"/>
    </source>
</evidence>
<evidence type="ECO:0000259" key="2">
    <source>
        <dbReference type="Pfam" id="PF14706"/>
    </source>
</evidence>
<feature type="domain" description="Transposase Tn5-like N-terminal" evidence="2">
    <location>
        <begin position="38"/>
        <end position="85"/>
    </location>
</feature>
<dbReference type="EMBL" id="WUBS01000002">
    <property type="protein sequence ID" value="NDL61607.1"/>
    <property type="molecule type" value="Genomic_DNA"/>
</dbReference>
<sequence length="87" mass="10213">MQPCNYQHLYYGYCQHNRSVFYSGTGIYGQFSTGIFFCAWLDKEINLSAFRYSRHASRFKFLMQKLWQAMVNTLPFACQDRASVKSG</sequence>
<accession>A0A845SE03</accession>
<comment type="caution">
    <text evidence="3">The sequence shown here is derived from an EMBL/GenBank/DDBJ whole genome shotgun (WGS) entry which is preliminary data.</text>
</comment>
<reference evidence="3 4" key="2">
    <citation type="submission" date="2020-02" db="EMBL/GenBank/DDBJ databases">
        <title>The new genus of Enterobacteriales.</title>
        <authorList>
            <person name="Kim I.S."/>
        </authorList>
    </citation>
    <scope>NUCLEOTIDE SEQUENCE [LARGE SCALE GENOMIC DNA]</scope>
    <source>
        <strain evidence="3 4">SAP-6</strain>
    </source>
</reference>